<comment type="similarity">
    <text evidence="1">Belongs to the guanylate kinase family.</text>
</comment>
<dbReference type="AlphaFoldDB" id="A0A9Q0M6C2"/>
<dbReference type="Gene3D" id="3.40.50.300">
    <property type="entry name" value="P-loop containing nucleotide triphosphate hydrolases"/>
    <property type="match status" value="1"/>
</dbReference>
<dbReference type="GO" id="GO:0005829">
    <property type="term" value="C:cytosol"/>
    <property type="evidence" value="ECO:0007669"/>
    <property type="project" value="TreeGrafter"/>
</dbReference>
<feature type="domain" description="Guanylate kinase-like" evidence="4">
    <location>
        <begin position="247"/>
        <end position="428"/>
    </location>
</feature>
<dbReference type="SMART" id="SM00072">
    <property type="entry name" value="GuKc"/>
    <property type="match status" value="1"/>
</dbReference>
<dbReference type="PANTHER" id="PTHR23117">
    <property type="entry name" value="GUANYLATE KINASE-RELATED"/>
    <property type="match status" value="1"/>
</dbReference>
<dbReference type="GO" id="GO:0004385">
    <property type="term" value="F:GMP kinase activity"/>
    <property type="evidence" value="ECO:0007669"/>
    <property type="project" value="TreeGrafter"/>
</dbReference>
<evidence type="ECO:0000259" key="4">
    <source>
        <dbReference type="PROSITE" id="PS50052"/>
    </source>
</evidence>
<dbReference type="InterPro" id="IPR027417">
    <property type="entry name" value="P-loop_NTPase"/>
</dbReference>
<dbReference type="FunFam" id="3.30.63.10:FF:000002">
    <property type="entry name" value="Guanylate kinase 1"/>
    <property type="match status" value="1"/>
</dbReference>
<keyword evidence="6" id="KW-1185">Reference proteome</keyword>
<evidence type="ECO:0000256" key="2">
    <source>
        <dbReference type="ARBA" id="ARBA00022679"/>
    </source>
</evidence>
<accession>A0A9Q0M6C2</accession>
<dbReference type="InterPro" id="IPR008144">
    <property type="entry name" value="Guanylate_kin-like_dom"/>
</dbReference>
<dbReference type="SUPFAM" id="SSF52540">
    <property type="entry name" value="P-loop containing nucleoside triphosphate hydrolases"/>
    <property type="match status" value="1"/>
</dbReference>
<dbReference type="EMBL" id="JAPWDV010000002">
    <property type="protein sequence ID" value="KAJ6220020.1"/>
    <property type="molecule type" value="Genomic_DNA"/>
</dbReference>
<reference evidence="5" key="1">
    <citation type="submission" date="2022-12" db="EMBL/GenBank/DDBJ databases">
        <title>Genome assemblies of Blomia tropicalis.</title>
        <authorList>
            <person name="Cui Y."/>
        </authorList>
    </citation>
    <scope>NUCLEOTIDE SEQUENCE</scope>
    <source>
        <tissue evidence="5">Adult mites</tissue>
    </source>
</reference>
<organism evidence="5 6">
    <name type="scientific">Blomia tropicalis</name>
    <name type="common">Mite</name>
    <dbReference type="NCBI Taxonomy" id="40697"/>
    <lineage>
        <taxon>Eukaryota</taxon>
        <taxon>Metazoa</taxon>
        <taxon>Ecdysozoa</taxon>
        <taxon>Arthropoda</taxon>
        <taxon>Chelicerata</taxon>
        <taxon>Arachnida</taxon>
        <taxon>Acari</taxon>
        <taxon>Acariformes</taxon>
        <taxon>Sarcoptiformes</taxon>
        <taxon>Astigmata</taxon>
        <taxon>Glycyphagoidea</taxon>
        <taxon>Echimyopodidae</taxon>
        <taxon>Blomia</taxon>
    </lineage>
</organism>
<dbReference type="CDD" id="cd00071">
    <property type="entry name" value="GMPK"/>
    <property type="match status" value="1"/>
</dbReference>
<proteinExistence type="inferred from homology"/>
<comment type="caution">
    <text evidence="5">The sequence shown here is derived from an EMBL/GenBank/DDBJ whole genome shotgun (WGS) entry which is preliminary data.</text>
</comment>
<name>A0A9Q0M6C2_BLOTA</name>
<dbReference type="Pfam" id="PF00625">
    <property type="entry name" value="Guanylate_kin"/>
    <property type="match status" value="1"/>
</dbReference>
<evidence type="ECO:0000313" key="5">
    <source>
        <dbReference type="EMBL" id="KAJ6220020.1"/>
    </source>
</evidence>
<sequence length="439" mass="52070">MRRYCITRLVFLLVTFIGDQYFIINGVFGFDEAILIEPNRALLFNNKNDYWIWQIDKHRIKHVENIFTDLSKNQTELVEFAWVPYMKNFGLTEEWFELDYGKLCLTLNDVNVLFHVRYIEKSNSIQMIRSKSDHCDNYVLGDVNSTCSLTILPIVPNSCHDDKYIRYSSAMIIGNVYNKYSYIIIDHKYESLGKNRLILIRYKYKRHHDHYQQTDRWNEDNYTITKCIYLKCDTNNLNHLPNVTRLKRSVDIISMIAENIQIENKLEKHGERNTYPSTKNDTTRKPRINEQDGIAYHFVDKATFQRMISNNEFVEYAQFSGNYYGTSFRELNIVKCSGRIPILDVDVRGVMNLKRINFGAIYIFITTSSLDNLERNLRQRGTEDNETLNRRLRHAIEDIKTAEKLKFDLIIINQDLTESFEKIKNFVEKDVNLLRQNCQ</sequence>
<protein>
    <recommendedName>
        <fullName evidence="4">Guanylate kinase-like domain-containing protein</fullName>
    </recommendedName>
</protein>
<keyword evidence="2" id="KW-0808">Transferase</keyword>
<gene>
    <name evidence="5" type="ORF">RDWZM_005832</name>
</gene>
<dbReference type="PROSITE" id="PS00856">
    <property type="entry name" value="GUANYLATE_KINASE_1"/>
    <property type="match status" value="1"/>
</dbReference>
<dbReference type="PANTHER" id="PTHR23117:SF13">
    <property type="entry name" value="GUANYLATE KINASE"/>
    <property type="match status" value="1"/>
</dbReference>
<dbReference type="PROSITE" id="PS50052">
    <property type="entry name" value="GUANYLATE_KINASE_2"/>
    <property type="match status" value="1"/>
</dbReference>
<evidence type="ECO:0000256" key="1">
    <source>
        <dbReference type="ARBA" id="ARBA00005790"/>
    </source>
</evidence>
<evidence type="ECO:0000313" key="6">
    <source>
        <dbReference type="Proteomes" id="UP001142055"/>
    </source>
</evidence>
<dbReference type="InterPro" id="IPR020590">
    <property type="entry name" value="Guanylate_kinase_CS"/>
</dbReference>
<keyword evidence="3" id="KW-0418">Kinase</keyword>
<dbReference type="Proteomes" id="UP001142055">
    <property type="component" value="Chromosome 2"/>
</dbReference>
<dbReference type="Gene3D" id="3.30.63.10">
    <property type="entry name" value="Guanylate Kinase phosphate binding domain"/>
    <property type="match status" value="1"/>
</dbReference>
<evidence type="ECO:0000256" key="3">
    <source>
        <dbReference type="ARBA" id="ARBA00022777"/>
    </source>
</evidence>
<dbReference type="InterPro" id="IPR008145">
    <property type="entry name" value="GK/Ca_channel_bsu"/>
</dbReference>